<evidence type="ECO:0000256" key="3">
    <source>
        <dbReference type="ARBA" id="ARBA00022605"/>
    </source>
</evidence>
<evidence type="ECO:0000313" key="9">
    <source>
        <dbReference type="Proteomes" id="UP000679725"/>
    </source>
</evidence>
<keyword evidence="8" id="KW-0326">Glycosidase</keyword>
<evidence type="ECO:0000256" key="2">
    <source>
        <dbReference type="ARBA" id="ARBA00011974"/>
    </source>
</evidence>
<dbReference type="GO" id="GO:0008782">
    <property type="term" value="F:adenosylhomocysteine nucleosidase activity"/>
    <property type="evidence" value="ECO:0007669"/>
    <property type="project" value="UniProtKB-EC"/>
</dbReference>
<dbReference type="CDD" id="cd09008">
    <property type="entry name" value="MTAN"/>
    <property type="match status" value="1"/>
</dbReference>
<reference evidence="8 9" key="1">
    <citation type="submission" date="2021-04" db="EMBL/GenBank/DDBJ databases">
        <authorList>
            <person name="Rodrigo-Torres L."/>
            <person name="Arahal R. D."/>
            <person name="Lucena T."/>
        </authorList>
    </citation>
    <scope>NUCLEOTIDE SEQUENCE [LARGE SCALE GENOMIC DNA]</scope>
    <source>
        <strain evidence="8 9">CECT 9623</strain>
    </source>
</reference>
<dbReference type="EC" id="3.2.2.9" evidence="2"/>
<evidence type="ECO:0000256" key="5">
    <source>
        <dbReference type="ARBA" id="ARBA00023167"/>
    </source>
</evidence>
<keyword evidence="6" id="KW-0732">Signal</keyword>
<dbReference type="Proteomes" id="UP000679725">
    <property type="component" value="Unassembled WGS sequence"/>
</dbReference>
<protein>
    <recommendedName>
        <fullName evidence="2">adenosylhomocysteine nucleosidase</fullName>
        <ecNumber evidence="2">3.2.2.9</ecNumber>
    </recommendedName>
</protein>
<keyword evidence="9" id="KW-1185">Reference proteome</keyword>
<dbReference type="PANTHER" id="PTHR46832">
    <property type="entry name" value="5'-METHYLTHIOADENOSINE/S-ADENOSYLHOMOCYSTEINE NUCLEOSIDASE"/>
    <property type="match status" value="1"/>
</dbReference>
<keyword evidence="3" id="KW-0028">Amino-acid biosynthesis</keyword>
<evidence type="ECO:0000259" key="7">
    <source>
        <dbReference type="Pfam" id="PF01048"/>
    </source>
</evidence>
<evidence type="ECO:0000256" key="1">
    <source>
        <dbReference type="ARBA" id="ARBA00004945"/>
    </source>
</evidence>
<dbReference type="EMBL" id="CAJRAU010000001">
    <property type="protein sequence ID" value="CAG5068167.1"/>
    <property type="molecule type" value="Genomic_DNA"/>
</dbReference>
<dbReference type="NCBIfam" id="TIGR01704">
    <property type="entry name" value="MTA_SAH-Nsdase"/>
    <property type="match status" value="1"/>
</dbReference>
<feature type="signal peptide" evidence="6">
    <location>
        <begin position="1"/>
        <end position="19"/>
    </location>
</feature>
<dbReference type="InterPro" id="IPR000845">
    <property type="entry name" value="Nucleoside_phosphorylase_d"/>
</dbReference>
<keyword evidence="4 8" id="KW-0378">Hydrolase</keyword>
<feature type="domain" description="Nucleoside phosphorylase" evidence="7">
    <location>
        <begin position="23"/>
        <end position="265"/>
    </location>
</feature>
<feature type="chain" id="PRO_5045863658" description="adenosylhomocysteine nucleosidase" evidence="6">
    <location>
        <begin position="20"/>
        <end position="268"/>
    </location>
</feature>
<dbReference type="InterPro" id="IPR035994">
    <property type="entry name" value="Nucleoside_phosphorylase_sf"/>
</dbReference>
<dbReference type="PANTHER" id="PTHR46832:SF1">
    <property type="entry name" value="5'-METHYLTHIOADENOSINE_S-ADENOSYLHOMOCYSTEINE NUCLEOSIDASE"/>
    <property type="match status" value="1"/>
</dbReference>
<evidence type="ECO:0000256" key="6">
    <source>
        <dbReference type="SAM" id="SignalP"/>
    </source>
</evidence>
<comment type="caution">
    <text evidence="8">The sequence shown here is derived from an EMBL/GenBank/DDBJ whole genome shotgun (WGS) entry which is preliminary data.</text>
</comment>
<evidence type="ECO:0000313" key="8">
    <source>
        <dbReference type="EMBL" id="CAG5068167.1"/>
    </source>
</evidence>
<dbReference type="Pfam" id="PF01048">
    <property type="entry name" value="PNP_UDP_1"/>
    <property type="match status" value="1"/>
</dbReference>
<name>A0ABM8UL07_9BACT</name>
<dbReference type="Gene3D" id="3.40.50.1580">
    <property type="entry name" value="Nucleoside phosphorylase domain"/>
    <property type="match status" value="1"/>
</dbReference>
<organism evidence="8 9">
    <name type="scientific">Dyadobacter linearis</name>
    <dbReference type="NCBI Taxonomy" id="2823330"/>
    <lineage>
        <taxon>Bacteria</taxon>
        <taxon>Pseudomonadati</taxon>
        <taxon>Bacteroidota</taxon>
        <taxon>Cytophagia</taxon>
        <taxon>Cytophagales</taxon>
        <taxon>Spirosomataceae</taxon>
        <taxon>Dyadobacter</taxon>
    </lineage>
</organism>
<dbReference type="InterPro" id="IPR010049">
    <property type="entry name" value="MTA_SAH_Nsdase"/>
</dbReference>
<dbReference type="NCBIfam" id="NF004079">
    <property type="entry name" value="PRK05584.1"/>
    <property type="match status" value="1"/>
</dbReference>
<proteinExistence type="predicted"/>
<dbReference type="SUPFAM" id="SSF53167">
    <property type="entry name" value="Purine and uridine phosphorylases"/>
    <property type="match status" value="1"/>
</dbReference>
<evidence type="ECO:0000256" key="4">
    <source>
        <dbReference type="ARBA" id="ARBA00022801"/>
    </source>
</evidence>
<keyword evidence="5" id="KW-0486">Methionine biosynthesis</keyword>
<gene>
    <name evidence="8" type="primary">mtnN</name>
    <name evidence="8" type="ORF">DYBT9623_00896</name>
</gene>
<accession>A0ABM8UL07</accession>
<comment type="pathway">
    <text evidence="1">Amino-acid biosynthesis; L-methionine biosynthesis via salvage pathway; S-methyl-5-thio-alpha-D-ribose 1-phosphate from S-methyl-5'-thioadenosine (hydrolase route): step 1/2.</text>
</comment>
<dbReference type="RefSeq" id="WP_215232277.1">
    <property type="nucleotide sequence ID" value="NZ_CAJRAU010000001.1"/>
</dbReference>
<sequence>MKKVLLLLVFCFVQIQSNAQEIIGILGAFPPELKLLRANMVNPKDTVIRSVGFITGELKGRKVVVAQTGVGKVNAAITTTIMLDHFRPRQIIFSGIAGAVNQALRPGDIVIGTEIAYHDFGALTDDKMDYWATKNPLTDQPNPTHFKCDPELVQKAIKVSKGLKFNQIAGKSGTRVPAVSEGIIVTGDVFVSSKKTAERLRKDLNAAATEMEGAAIAQTCFQQNVPFLIIRSMSDNADDHAAEDMGNFYDIAAANAATLVMAVVEAKN</sequence>